<protein>
    <submittedName>
        <fullName evidence="5">Transcriptional regulator, LacI family</fullName>
    </submittedName>
</protein>
<keyword evidence="3" id="KW-0804">Transcription</keyword>
<sequence>MSLKAIAATLGLSVTTVSRALNGYDDVAAVTRKRIEDEAQARGYRPNDAARRLKTGRANAVGLLFPISHASLNDSYYSQMLLTLDQRLAQHDIDLLLLPDKPQELQRKLIRMLRSGAIDALILTHTMPQDARLQRLQQKGFRFLTLGRSELPLPYAWIDYDNHAGTFLAAEHCLQQGWLRLAYLGSNESATYILDRRQGFIDALIQHQAPVDQSLMAALPATRRSGYQQTNAWLAQGDAPQAIITDCSTLGEGAAIALQQAARLKGAQAIPLYVYDGLPPDSIVDQPVNAILQSSQQQIGERIAEMVLQLLDDAPLSELQTLWQPVLRLTSDAQ</sequence>
<dbReference type="RefSeq" id="WP_008105271.1">
    <property type="nucleotide sequence ID" value="NZ_FOSD01000009.1"/>
</dbReference>
<dbReference type="SMART" id="SM00354">
    <property type="entry name" value="HTH_LACI"/>
    <property type="match status" value="1"/>
</dbReference>
<dbReference type="Pfam" id="PF00532">
    <property type="entry name" value="Peripla_BP_1"/>
    <property type="match status" value="1"/>
</dbReference>
<evidence type="ECO:0000256" key="2">
    <source>
        <dbReference type="ARBA" id="ARBA00023125"/>
    </source>
</evidence>
<dbReference type="EMBL" id="FOSD01000009">
    <property type="protein sequence ID" value="SFK73740.1"/>
    <property type="molecule type" value="Genomic_DNA"/>
</dbReference>
<organism evidence="5 6">
    <name type="scientific">Candidatus Pantoea symbiotica</name>
    <dbReference type="NCBI Taxonomy" id="1884370"/>
    <lineage>
        <taxon>Bacteria</taxon>
        <taxon>Pseudomonadati</taxon>
        <taxon>Pseudomonadota</taxon>
        <taxon>Gammaproteobacteria</taxon>
        <taxon>Enterobacterales</taxon>
        <taxon>Erwiniaceae</taxon>
        <taxon>Pantoea</taxon>
    </lineage>
</organism>
<keyword evidence="2" id="KW-0238">DNA-binding</keyword>
<feature type="domain" description="HTH lacI-type" evidence="4">
    <location>
        <begin position="1"/>
        <end position="55"/>
    </location>
</feature>
<dbReference type="InterPro" id="IPR028082">
    <property type="entry name" value="Peripla_BP_I"/>
</dbReference>
<gene>
    <name evidence="5" type="ORF">SAMN05518863_109208</name>
</gene>
<dbReference type="Proteomes" id="UP000198841">
    <property type="component" value="Unassembled WGS sequence"/>
</dbReference>
<dbReference type="PANTHER" id="PTHR30146">
    <property type="entry name" value="LACI-RELATED TRANSCRIPTIONAL REPRESSOR"/>
    <property type="match status" value="1"/>
</dbReference>
<name>A0A1I4BZB3_9GAMM</name>
<dbReference type="Pfam" id="PF00356">
    <property type="entry name" value="LacI"/>
    <property type="match status" value="1"/>
</dbReference>
<dbReference type="SUPFAM" id="SSF53822">
    <property type="entry name" value="Periplasmic binding protein-like I"/>
    <property type="match status" value="1"/>
</dbReference>
<evidence type="ECO:0000256" key="1">
    <source>
        <dbReference type="ARBA" id="ARBA00023015"/>
    </source>
</evidence>
<dbReference type="CDD" id="cd01392">
    <property type="entry name" value="HTH_LacI"/>
    <property type="match status" value="1"/>
</dbReference>
<comment type="caution">
    <text evidence="5">The sequence shown here is derived from an EMBL/GenBank/DDBJ whole genome shotgun (WGS) entry which is preliminary data.</text>
</comment>
<dbReference type="InterPro" id="IPR001761">
    <property type="entry name" value="Peripla_BP/Lac1_sug-bd_dom"/>
</dbReference>
<accession>A0A1I4BZB3</accession>
<evidence type="ECO:0000259" key="4">
    <source>
        <dbReference type="PROSITE" id="PS50932"/>
    </source>
</evidence>
<dbReference type="PANTHER" id="PTHR30146:SF109">
    <property type="entry name" value="HTH-TYPE TRANSCRIPTIONAL REGULATOR GALS"/>
    <property type="match status" value="1"/>
</dbReference>
<reference evidence="5 6" key="1">
    <citation type="submission" date="2016-10" db="EMBL/GenBank/DDBJ databases">
        <authorList>
            <person name="Varghese N."/>
            <person name="Submissions S."/>
        </authorList>
    </citation>
    <scope>NUCLEOTIDE SEQUENCE [LARGE SCALE GENOMIC DNA]</scope>
    <source>
        <strain evidence="5 6">YR512</strain>
    </source>
</reference>
<evidence type="ECO:0000313" key="6">
    <source>
        <dbReference type="Proteomes" id="UP000198841"/>
    </source>
</evidence>
<dbReference type="Gene3D" id="1.10.260.40">
    <property type="entry name" value="lambda repressor-like DNA-binding domains"/>
    <property type="match status" value="1"/>
</dbReference>
<evidence type="ECO:0000313" key="5">
    <source>
        <dbReference type="EMBL" id="SFK73740.1"/>
    </source>
</evidence>
<dbReference type="InterPro" id="IPR000843">
    <property type="entry name" value="HTH_LacI"/>
</dbReference>
<keyword evidence="6" id="KW-1185">Reference proteome</keyword>
<dbReference type="Gene3D" id="3.40.50.2300">
    <property type="match status" value="2"/>
</dbReference>
<evidence type="ECO:0000256" key="3">
    <source>
        <dbReference type="ARBA" id="ARBA00023163"/>
    </source>
</evidence>
<dbReference type="SUPFAM" id="SSF47413">
    <property type="entry name" value="lambda repressor-like DNA-binding domains"/>
    <property type="match status" value="1"/>
</dbReference>
<dbReference type="InterPro" id="IPR010982">
    <property type="entry name" value="Lambda_DNA-bd_dom_sf"/>
</dbReference>
<proteinExistence type="predicted"/>
<dbReference type="PROSITE" id="PS50932">
    <property type="entry name" value="HTH_LACI_2"/>
    <property type="match status" value="1"/>
</dbReference>
<keyword evidence="1" id="KW-0805">Transcription regulation</keyword>